<evidence type="ECO:0000256" key="2">
    <source>
        <dbReference type="ARBA" id="ARBA00022723"/>
    </source>
</evidence>
<protein>
    <submittedName>
        <fullName evidence="9">Integrase core domain-containing protein</fullName>
    </submittedName>
</protein>
<dbReference type="GO" id="GO:0016787">
    <property type="term" value="F:hydrolase activity"/>
    <property type="evidence" value="ECO:0007669"/>
    <property type="project" value="UniProtKB-KW"/>
</dbReference>
<name>A0A450WUD6_9GAMM</name>
<feature type="domain" description="Integrase catalytic" evidence="8">
    <location>
        <begin position="1"/>
        <end position="158"/>
    </location>
</feature>
<evidence type="ECO:0000313" key="9">
    <source>
        <dbReference type="EMBL" id="VFK20676.1"/>
    </source>
</evidence>
<evidence type="ECO:0000256" key="5">
    <source>
        <dbReference type="ARBA" id="ARBA00022842"/>
    </source>
</evidence>
<keyword evidence="4" id="KW-0378">Hydrolase</keyword>
<dbReference type="GO" id="GO:0003676">
    <property type="term" value="F:nucleic acid binding"/>
    <property type="evidence" value="ECO:0007669"/>
    <property type="project" value="InterPro"/>
</dbReference>
<proteinExistence type="predicted"/>
<dbReference type="PANTHER" id="PTHR42648:SF11">
    <property type="entry name" value="TRANSPOSON TY4-P GAG-POL POLYPROTEIN"/>
    <property type="match status" value="1"/>
</dbReference>
<accession>A0A450WUD6</accession>
<gene>
    <name evidence="9" type="ORF">BECKLFY1418C_GA0070996_10774</name>
</gene>
<reference evidence="9" key="1">
    <citation type="submission" date="2019-02" db="EMBL/GenBank/DDBJ databases">
        <authorList>
            <person name="Gruber-Vodicka R. H."/>
            <person name="Seah K. B. B."/>
        </authorList>
    </citation>
    <scope>NUCLEOTIDE SEQUENCE</scope>
    <source>
        <strain evidence="9">BECK_BY7</strain>
    </source>
</reference>
<evidence type="ECO:0000256" key="4">
    <source>
        <dbReference type="ARBA" id="ARBA00022801"/>
    </source>
</evidence>
<keyword evidence="1" id="KW-0540">Nuclease</keyword>
<dbReference type="GO" id="GO:0046872">
    <property type="term" value="F:metal ion binding"/>
    <property type="evidence" value="ECO:0007669"/>
    <property type="project" value="UniProtKB-KW"/>
</dbReference>
<evidence type="ECO:0000256" key="6">
    <source>
        <dbReference type="ARBA" id="ARBA00022908"/>
    </source>
</evidence>
<evidence type="ECO:0000256" key="3">
    <source>
        <dbReference type="ARBA" id="ARBA00022759"/>
    </source>
</evidence>
<dbReference type="EMBL" id="CAADFN010000077">
    <property type="protein sequence ID" value="VFK20676.1"/>
    <property type="molecule type" value="Genomic_DNA"/>
</dbReference>
<sequence>MPGEDRRTYLFAAIDRVTRWVYVEIHKDKSATSERGFLNRLIEKAPFKLSKILTDNGKEFTDRFCATGERQPTGAHAFDRVCAENHIEHRPIKPRTPQTNGMIERFDGRIAEVLTTTRFDSSRYLTDTIKLYAQVYNQHIPQKALGHLTPIQALKNWHQKYPNPFKKRVYYLAGLDTSRFRWGRHPDGDGEQGFGKLRRIYRRQTFPDRVPQIYSPRIHV</sequence>
<dbReference type="PROSITE" id="PS50994">
    <property type="entry name" value="INTEGRASE"/>
    <property type="match status" value="1"/>
</dbReference>
<evidence type="ECO:0000259" key="8">
    <source>
        <dbReference type="PROSITE" id="PS50994"/>
    </source>
</evidence>
<keyword evidence="7" id="KW-0233">DNA recombination</keyword>
<organism evidence="9">
    <name type="scientific">Candidatus Kentrum sp. LFY</name>
    <dbReference type="NCBI Taxonomy" id="2126342"/>
    <lineage>
        <taxon>Bacteria</taxon>
        <taxon>Pseudomonadati</taxon>
        <taxon>Pseudomonadota</taxon>
        <taxon>Gammaproteobacteria</taxon>
        <taxon>Candidatus Kentrum</taxon>
    </lineage>
</organism>
<evidence type="ECO:0000256" key="1">
    <source>
        <dbReference type="ARBA" id="ARBA00022722"/>
    </source>
</evidence>
<keyword evidence="5" id="KW-0460">Magnesium</keyword>
<keyword evidence="2" id="KW-0479">Metal-binding</keyword>
<dbReference type="Pfam" id="PF00665">
    <property type="entry name" value="rve"/>
    <property type="match status" value="1"/>
</dbReference>
<dbReference type="GO" id="GO:0015074">
    <property type="term" value="P:DNA integration"/>
    <property type="evidence" value="ECO:0007669"/>
    <property type="project" value="UniProtKB-KW"/>
</dbReference>
<keyword evidence="6" id="KW-0229">DNA integration</keyword>
<dbReference type="Gene3D" id="3.30.420.10">
    <property type="entry name" value="Ribonuclease H-like superfamily/Ribonuclease H"/>
    <property type="match status" value="1"/>
</dbReference>
<evidence type="ECO:0000256" key="7">
    <source>
        <dbReference type="ARBA" id="ARBA00023172"/>
    </source>
</evidence>
<keyword evidence="3" id="KW-0255">Endonuclease</keyword>
<dbReference type="InterPro" id="IPR012337">
    <property type="entry name" value="RNaseH-like_sf"/>
</dbReference>
<dbReference type="GO" id="GO:0004519">
    <property type="term" value="F:endonuclease activity"/>
    <property type="evidence" value="ECO:0007669"/>
    <property type="project" value="UniProtKB-KW"/>
</dbReference>
<dbReference type="AlphaFoldDB" id="A0A450WUD6"/>
<dbReference type="InterPro" id="IPR036397">
    <property type="entry name" value="RNaseH_sf"/>
</dbReference>
<dbReference type="SUPFAM" id="SSF53098">
    <property type="entry name" value="Ribonuclease H-like"/>
    <property type="match status" value="1"/>
</dbReference>
<dbReference type="InterPro" id="IPR039537">
    <property type="entry name" value="Retrotran_Ty1/copia-like"/>
</dbReference>
<dbReference type="PANTHER" id="PTHR42648">
    <property type="entry name" value="TRANSPOSASE, PUTATIVE-RELATED"/>
    <property type="match status" value="1"/>
</dbReference>
<dbReference type="InterPro" id="IPR001584">
    <property type="entry name" value="Integrase_cat-core"/>
</dbReference>
<dbReference type="GO" id="GO:0006310">
    <property type="term" value="P:DNA recombination"/>
    <property type="evidence" value="ECO:0007669"/>
    <property type="project" value="UniProtKB-KW"/>
</dbReference>